<organism evidence="1">
    <name type="scientific">uncultured Synechococcales cyanobacterium</name>
    <dbReference type="NCBI Taxonomy" id="1936017"/>
    <lineage>
        <taxon>Bacteria</taxon>
        <taxon>Bacillati</taxon>
        <taxon>Cyanobacteriota</taxon>
        <taxon>Cyanophyceae</taxon>
        <taxon>Synechococcales</taxon>
        <taxon>environmental samples</taxon>
    </lineage>
</organism>
<reference evidence="1" key="1">
    <citation type="submission" date="2020-02" db="EMBL/GenBank/DDBJ databases">
        <authorList>
            <person name="Meier V. D."/>
        </authorList>
    </citation>
    <scope>NUCLEOTIDE SEQUENCE</scope>
    <source>
        <strain evidence="1">AVDCRST_MAG81</strain>
    </source>
</reference>
<dbReference type="AlphaFoldDB" id="A0A6J4UU09"/>
<dbReference type="EMBL" id="CADCWO010000034">
    <property type="protein sequence ID" value="CAA9559806.1"/>
    <property type="molecule type" value="Genomic_DNA"/>
</dbReference>
<evidence type="ECO:0000313" key="1">
    <source>
        <dbReference type="EMBL" id="CAA9559806.1"/>
    </source>
</evidence>
<name>A0A6J4UU09_9CYAN</name>
<accession>A0A6J4UU09</accession>
<protein>
    <submittedName>
        <fullName evidence="1">Uncharacterized protein</fullName>
    </submittedName>
</protein>
<proteinExistence type="predicted"/>
<gene>
    <name evidence="1" type="ORF">AVDCRST_MAG81-552</name>
</gene>
<sequence length="118" mass="13307">MKETVTNLATPIVKQEVATVLETYPDHPYQKAFANPELRQCLIAYVLSEVDCKFAASQDGEQPQVSYEMLFPSQEHQTHLKNAIHQGIEQLLKEKADWVEHHIPAKSSGGQTASQWFG</sequence>